<evidence type="ECO:0000256" key="8">
    <source>
        <dbReference type="ARBA" id="ARBA00048141"/>
    </source>
</evidence>
<dbReference type="RefSeq" id="WP_184192204.1">
    <property type="nucleotide sequence ID" value="NZ_JACHGW010000001.1"/>
</dbReference>
<keyword evidence="7 9" id="KW-0067">ATP-binding</keyword>
<evidence type="ECO:0000256" key="7">
    <source>
        <dbReference type="ARBA" id="ARBA00022840"/>
    </source>
</evidence>
<dbReference type="InterPro" id="IPR001057">
    <property type="entry name" value="Glu/AcGlu_kinase"/>
</dbReference>
<dbReference type="EMBL" id="JACHGW010000001">
    <property type="protein sequence ID" value="MBB6048566.1"/>
    <property type="molecule type" value="Genomic_DNA"/>
</dbReference>
<dbReference type="GO" id="GO:0042450">
    <property type="term" value="P:L-arginine biosynthetic process via ornithine"/>
    <property type="evidence" value="ECO:0007669"/>
    <property type="project" value="UniProtKB-UniRule"/>
</dbReference>
<evidence type="ECO:0000256" key="6">
    <source>
        <dbReference type="ARBA" id="ARBA00022777"/>
    </source>
</evidence>
<comment type="pathway">
    <text evidence="1 9">Amino-acid biosynthesis; L-arginine biosynthesis; N(2)-acetyl-L-ornithine from L-glutamate: step 2/4.</text>
</comment>
<reference evidence="11 12" key="1">
    <citation type="submission" date="2020-08" db="EMBL/GenBank/DDBJ databases">
        <title>Genomic Encyclopedia of Type Strains, Phase IV (KMG-IV): sequencing the most valuable type-strain genomes for metagenomic binning, comparative biology and taxonomic classification.</title>
        <authorList>
            <person name="Goeker M."/>
        </authorList>
    </citation>
    <scope>NUCLEOTIDE SEQUENCE [LARGE SCALE GENOMIC DNA]</scope>
    <source>
        <strain evidence="11 12">DSM 23562</strain>
    </source>
</reference>
<dbReference type="GO" id="GO:0005737">
    <property type="term" value="C:cytoplasm"/>
    <property type="evidence" value="ECO:0007669"/>
    <property type="project" value="UniProtKB-SubCell"/>
</dbReference>
<gene>
    <name evidence="9" type="primary">argB</name>
    <name evidence="11" type="ORF">HNQ39_000328</name>
</gene>
<dbReference type="InterPro" id="IPR041727">
    <property type="entry name" value="NAGK-C"/>
</dbReference>
<evidence type="ECO:0000256" key="5">
    <source>
        <dbReference type="ARBA" id="ARBA00022741"/>
    </source>
</evidence>
<accession>A0A7W9SKZ8</accession>
<keyword evidence="6 9" id="KW-0418">Kinase</keyword>
<dbReference type="PANTHER" id="PTHR23342:SF0">
    <property type="entry name" value="N-ACETYLGLUTAMATE SYNTHASE, MITOCHONDRIAL"/>
    <property type="match status" value="1"/>
</dbReference>
<dbReference type="PRINTS" id="PR00474">
    <property type="entry name" value="GLU5KINASE"/>
</dbReference>
<feature type="site" description="Transition state stabilizer" evidence="9">
    <location>
        <position position="27"/>
    </location>
</feature>
<proteinExistence type="inferred from homology"/>
<dbReference type="Proteomes" id="UP000520814">
    <property type="component" value="Unassembled WGS sequence"/>
</dbReference>
<evidence type="ECO:0000256" key="4">
    <source>
        <dbReference type="ARBA" id="ARBA00022679"/>
    </source>
</evidence>
<feature type="binding site" evidence="9">
    <location>
        <begin position="62"/>
        <end position="63"/>
    </location>
    <ligand>
        <name>substrate</name>
    </ligand>
</feature>
<dbReference type="InterPro" id="IPR001048">
    <property type="entry name" value="Asp/Glu/Uridylate_kinase"/>
</dbReference>
<keyword evidence="9" id="KW-0963">Cytoplasm</keyword>
<evidence type="ECO:0000256" key="9">
    <source>
        <dbReference type="HAMAP-Rule" id="MF_00082"/>
    </source>
</evidence>
<feature type="domain" description="Aspartate/glutamate/uridylate kinase" evidence="10">
    <location>
        <begin position="22"/>
        <end position="260"/>
    </location>
</feature>
<dbReference type="PANTHER" id="PTHR23342">
    <property type="entry name" value="N-ACETYLGLUTAMATE SYNTHASE"/>
    <property type="match status" value="1"/>
</dbReference>
<feature type="binding site" evidence="9">
    <location>
        <position position="84"/>
    </location>
    <ligand>
        <name>substrate</name>
    </ligand>
</feature>
<comment type="subcellular location">
    <subcellularLocation>
        <location evidence="9">Cytoplasm</location>
    </subcellularLocation>
</comment>
<evidence type="ECO:0000313" key="12">
    <source>
        <dbReference type="Proteomes" id="UP000520814"/>
    </source>
</evidence>
<name>A0A7W9SKZ8_ARMRO</name>
<keyword evidence="12" id="KW-1185">Reference proteome</keyword>
<dbReference type="CDD" id="cd04250">
    <property type="entry name" value="AAK_NAGK-C"/>
    <property type="match status" value="1"/>
</dbReference>
<evidence type="ECO:0000256" key="3">
    <source>
        <dbReference type="ARBA" id="ARBA00022605"/>
    </source>
</evidence>
<dbReference type="AlphaFoldDB" id="A0A7W9SKZ8"/>
<dbReference type="InterPro" id="IPR037528">
    <property type="entry name" value="ArgB"/>
</dbReference>
<dbReference type="SUPFAM" id="SSF53633">
    <property type="entry name" value="Carbamate kinase-like"/>
    <property type="match status" value="1"/>
</dbReference>
<dbReference type="GO" id="GO:0003991">
    <property type="term" value="F:acetylglutamate kinase activity"/>
    <property type="evidence" value="ECO:0007669"/>
    <property type="project" value="UniProtKB-UniRule"/>
</dbReference>
<evidence type="ECO:0000313" key="11">
    <source>
        <dbReference type="EMBL" id="MBB6048566.1"/>
    </source>
</evidence>
<feature type="binding site" evidence="9">
    <location>
        <position position="178"/>
    </location>
    <ligand>
        <name>substrate</name>
    </ligand>
</feature>
<evidence type="ECO:0000259" key="10">
    <source>
        <dbReference type="Pfam" id="PF00696"/>
    </source>
</evidence>
<evidence type="ECO:0000256" key="1">
    <source>
        <dbReference type="ARBA" id="ARBA00004828"/>
    </source>
</evidence>
<comment type="function">
    <text evidence="9">Catalyzes the ATP-dependent phosphorylation of N-acetyl-L-glutamate.</text>
</comment>
<protein>
    <recommendedName>
        <fullName evidence="9">Acetylglutamate kinase</fullName>
        <ecNumber evidence="9">2.7.2.8</ecNumber>
    </recommendedName>
    <alternativeName>
        <fullName evidence="9">N-acetyl-L-glutamate 5-phosphotransferase</fullName>
    </alternativeName>
    <alternativeName>
        <fullName evidence="9">NAG kinase</fullName>
        <shortName evidence="9">NAGK</shortName>
    </alternativeName>
</protein>
<dbReference type="PIRSF" id="PIRSF000728">
    <property type="entry name" value="NAGK"/>
    <property type="match status" value="1"/>
</dbReference>
<evidence type="ECO:0000256" key="2">
    <source>
        <dbReference type="ARBA" id="ARBA00022571"/>
    </source>
</evidence>
<keyword evidence="2 9" id="KW-0055">Arginine biosynthesis</keyword>
<dbReference type="EC" id="2.7.2.8" evidence="9"/>
<keyword evidence="5 9" id="KW-0547">Nucleotide-binding</keyword>
<comment type="caution">
    <text evidence="11">The sequence shown here is derived from an EMBL/GenBank/DDBJ whole genome shotgun (WGS) entry which is preliminary data.</text>
</comment>
<dbReference type="GO" id="GO:0005524">
    <property type="term" value="F:ATP binding"/>
    <property type="evidence" value="ECO:0007669"/>
    <property type="project" value="UniProtKB-UniRule"/>
</dbReference>
<dbReference type="Pfam" id="PF00696">
    <property type="entry name" value="AA_kinase"/>
    <property type="match status" value="1"/>
</dbReference>
<comment type="similarity">
    <text evidence="9">Belongs to the acetylglutamate kinase family. ArgB subfamily.</text>
</comment>
<dbReference type="HAMAP" id="MF_00082">
    <property type="entry name" value="ArgB"/>
    <property type="match status" value="1"/>
</dbReference>
<feature type="site" description="Transition state stabilizer" evidence="9">
    <location>
        <position position="241"/>
    </location>
</feature>
<keyword evidence="4 9" id="KW-0808">Transferase</keyword>
<sequence>MPEQIAATLIQALPYIRIFAGKTIVIKYGGNAMIDEELKKAVMRDLVLMRLVGINPILVHGGGPEINEAMKKLGKEPEFVAGRRVTDAETMEIVEMVLTGKTNKSIVAHLNGEGVQAVGLSGKDANLLIATKDTDNGDIGFVGKIAHVNPEIIHTLTNGGYIPVISSVAVGADGQAYNVNADTAAAALAAALHAEKLILMTDVEGLYRDFSDKSSLVSELTASEARQWIADGIVDKGMIPKLEACASAVEDGVPRAHIIDGRRAHALLIELFTDTGIGTMVR</sequence>
<organism evidence="11 12">
    <name type="scientific">Armatimonas rosea</name>
    <dbReference type="NCBI Taxonomy" id="685828"/>
    <lineage>
        <taxon>Bacteria</taxon>
        <taxon>Bacillati</taxon>
        <taxon>Armatimonadota</taxon>
        <taxon>Armatimonadia</taxon>
        <taxon>Armatimonadales</taxon>
        <taxon>Armatimonadaceae</taxon>
        <taxon>Armatimonas</taxon>
    </lineage>
</organism>
<dbReference type="InterPro" id="IPR036393">
    <property type="entry name" value="AceGlu_kinase-like_sf"/>
</dbReference>
<comment type="catalytic activity">
    <reaction evidence="8 9">
        <text>N-acetyl-L-glutamate + ATP = N-acetyl-L-glutamyl 5-phosphate + ADP</text>
        <dbReference type="Rhea" id="RHEA:14629"/>
        <dbReference type="ChEBI" id="CHEBI:30616"/>
        <dbReference type="ChEBI" id="CHEBI:44337"/>
        <dbReference type="ChEBI" id="CHEBI:57936"/>
        <dbReference type="ChEBI" id="CHEBI:456216"/>
        <dbReference type="EC" id="2.7.2.8"/>
    </reaction>
</comment>
<dbReference type="NCBIfam" id="TIGR00761">
    <property type="entry name" value="argB"/>
    <property type="match status" value="1"/>
</dbReference>
<dbReference type="UniPathway" id="UPA00068">
    <property type="reaction ID" value="UER00107"/>
</dbReference>
<dbReference type="InterPro" id="IPR004662">
    <property type="entry name" value="AcgluKinase_fam"/>
</dbReference>
<dbReference type="FunFam" id="3.40.1160.10:FF:000004">
    <property type="entry name" value="Acetylglutamate kinase"/>
    <property type="match status" value="1"/>
</dbReference>
<dbReference type="Gene3D" id="3.40.1160.10">
    <property type="entry name" value="Acetylglutamate kinase-like"/>
    <property type="match status" value="1"/>
</dbReference>
<keyword evidence="3 9" id="KW-0028">Amino-acid biosynthesis</keyword>